<dbReference type="Proteomes" id="UP000535501">
    <property type="component" value="Unassembled WGS sequence"/>
</dbReference>
<dbReference type="SUPFAM" id="SSF46785">
    <property type="entry name" value="Winged helix' DNA-binding domain"/>
    <property type="match status" value="1"/>
</dbReference>
<keyword evidence="2" id="KW-0238">DNA-binding</keyword>
<dbReference type="InterPro" id="IPR014757">
    <property type="entry name" value="Tscrpt_reg_IclR_C"/>
</dbReference>
<dbReference type="RefSeq" id="WP_077548834.1">
    <property type="nucleotide sequence ID" value="NZ_CANLQM010000002.1"/>
</dbReference>
<organism evidence="6 7">
    <name type="scientific">Pseudorhizobium flavum</name>
    <dbReference type="NCBI Taxonomy" id="1335061"/>
    <lineage>
        <taxon>Bacteria</taxon>
        <taxon>Pseudomonadati</taxon>
        <taxon>Pseudomonadota</taxon>
        <taxon>Alphaproteobacteria</taxon>
        <taxon>Hyphomicrobiales</taxon>
        <taxon>Rhizobiaceae</taxon>
        <taxon>Rhizobium/Agrobacterium group</taxon>
        <taxon>Pseudorhizobium</taxon>
    </lineage>
</organism>
<evidence type="ECO:0000256" key="3">
    <source>
        <dbReference type="ARBA" id="ARBA00023163"/>
    </source>
</evidence>
<dbReference type="GO" id="GO:0003677">
    <property type="term" value="F:DNA binding"/>
    <property type="evidence" value="ECO:0007669"/>
    <property type="project" value="UniProtKB-KW"/>
</dbReference>
<evidence type="ECO:0000256" key="1">
    <source>
        <dbReference type="ARBA" id="ARBA00023015"/>
    </source>
</evidence>
<gene>
    <name evidence="6" type="ORF">HNQ75_003323</name>
</gene>
<dbReference type="GO" id="GO:0003700">
    <property type="term" value="F:DNA-binding transcription factor activity"/>
    <property type="evidence" value="ECO:0007669"/>
    <property type="project" value="TreeGrafter"/>
</dbReference>
<accession>A0A7W9Z1A0</accession>
<dbReference type="EMBL" id="JACHEJ010000009">
    <property type="protein sequence ID" value="MBB6181336.1"/>
    <property type="molecule type" value="Genomic_DNA"/>
</dbReference>
<dbReference type="Pfam" id="PF09339">
    <property type="entry name" value="HTH_IclR"/>
    <property type="match status" value="1"/>
</dbReference>
<evidence type="ECO:0000313" key="6">
    <source>
        <dbReference type="EMBL" id="MBB6181336.1"/>
    </source>
</evidence>
<dbReference type="PANTHER" id="PTHR30136">
    <property type="entry name" value="HELIX-TURN-HELIX TRANSCRIPTIONAL REGULATOR, ICLR FAMILY"/>
    <property type="match status" value="1"/>
</dbReference>
<dbReference type="PANTHER" id="PTHR30136:SF34">
    <property type="entry name" value="TRANSCRIPTIONAL REGULATOR"/>
    <property type="match status" value="1"/>
</dbReference>
<proteinExistence type="predicted"/>
<keyword evidence="1" id="KW-0805">Transcription regulation</keyword>
<protein>
    <submittedName>
        <fullName evidence="6">IclR family pca regulon transcriptional regulator</fullName>
    </submittedName>
</protein>
<keyword evidence="7" id="KW-1185">Reference proteome</keyword>
<dbReference type="Pfam" id="PF01614">
    <property type="entry name" value="IclR_C"/>
    <property type="match status" value="1"/>
</dbReference>
<sequence>MQETDFLGGFAKGLRVLEAFADARPKLSIADVARLTGLDRATTRRCLLTLARLGYADYDGKFFSLTPRVLRLGHAYLSATPLPRIVQPHIDRLSQDVAQSASVSVLDGSEIVYVARASYQRVMSINLMPGSRLPAYCASMGRVMLAALPPEEALARIRQSELRAFTPSTLTEPEDLMDELVRVREQGYAIIDQELEVGLCSIAVPLKDERGDVLAALNIGASAAQIPASELVGHFLAPLRKTADVLGPMLR</sequence>
<feature type="domain" description="IclR-ED" evidence="5">
    <location>
        <begin position="68"/>
        <end position="251"/>
    </location>
</feature>
<dbReference type="InterPro" id="IPR050707">
    <property type="entry name" value="HTH_MetabolicPath_Reg"/>
</dbReference>
<evidence type="ECO:0000259" key="4">
    <source>
        <dbReference type="PROSITE" id="PS51077"/>
    </source>
</evidence>
<dbReference type="SMART" id="SM00346">
    <property type="entry name" value="HTH_ICLR"/>
    <property type="match status" value="1"/>
</dbReference>
<keyword evidence="3" id="KW-0804">Transcription</keyword>
<dbReference type="InterPro" id="IPR012794">
    <property type="entry name" value="PcaR_PcaU"/>
</dbReference>
<dbReference type="SUPFAM" id="SSF55781">
    <property type="entry name" value="GAF domain-like"/>
    <property type="match status" value="1"/>
</dbReference>
<evidence type="ECO:0000256" key="2">
    <source>
        <dbReference type="ARBA" id="ARBA00023125"/>
    </source>
</evidence>
<comment type="caution">
    <text evidence="6">The sequence shown here is derived from an EMBL/GenBank/DDBJ whole genome shotgun (WGS) entry which is preliminary data.</text>
</comment>
<dbReference type="InterPro" id="IPR005471">
    <property type="entry name" value="Tscrpt_reg_IclR_N"/>
</dbReference>
<dbReference type="GO" id="GO:0045892">
    <property type="term" value="P:negative regulation of DNA-templated transcription"/>
    <property type="evidence" value="ECO:0007669"/>
    <property type="project" value="TreeGrafter"/>
</dbReference>
<dbReference type="AlphaFoldDB" id="A0A7W9Z1A0"/>
<dbReference type="GO" id="GO:0045893">
    <property type="term" value="P:positive regulation of DNA-templated transcription"/>
    <property type="evidence" value="ECO:0007669"/>
    <property type="project" value="InterPro"/>
</dbReference>
<evidence type="ECO:0000313" key="7">
    <source>
        <dbReference type="Proteomes" id="UP000535501"/>
    </source>
</evidence>
<dbReference type="PROSITE" id="PS51078">
    <property type="entry name" value="ICLR_ED"/>
    <property type="match status" value="1"/>
</dbReference>
<dbReference type="Gene3D" id="1.10.10.10">
    <property type="entry name" value="Winged helix-like DNA-binding domain superfamily/Winged helix DNA-binding domain"/>
    <property type="match status" value="1"/>
</dbReference>
<dbReference type="NCBIfam" id="TIGR02431">
    <property type="entry name" value="pcaR_pcaU"/>
    <property type="match status" value="1"/>
</dbReference>
<dbReference type="GO" id="GO:0046278">
    <property type="term" value="P:3,4-dihydroxybenzoate metabolic process"/>
    <property type="evidence" value="ECO:0007669"/>
    <property type="project" value="InterPro"/>
</dbReference>
<dbReference type="PROSITE" id="PS51077">
    <property type="entry name" value="HTH_ICLR"/>
    <property type="match status" value="1"/>
</dbReference>
<dbReference type="Gene3D" id="3.30.450.40">
    <property type="match status" value="1"/>
</dbReference>
<feature type="domain" description="HTH iclR-type" evidence="4">
    <location>
        <begin position="7"/>
        <end position="67"/>
    </location>
</feature>
<dbReference type="InterPro" id="IPR029016">
    <property type="entry name" value="GAF-like_dom_sf"/>
</dbReference>
<name>A0A7W9Z1A0_9HYPH</name>
<dbReference type="InterPro" id="IPR036388">
    <property type="entry name" value="WH-like_DNA-bd_sf"/>
</dbReference>
<dbReference type="InterPro" id="IPR036390">
    <property type="entry name" value="WH_DNA-bd_sf"/>
</dbReference>
<reference evidence="6 7" key="1">
    <citation type="submission" date="2020-08" db="EMBL/GenBank/DDBJ databases">
        <title>Genomic Encyclopedia of Type Strains, Phase IV (KMG-IV): sequencing the most valuable type-strain genomes for metagenomic binning, comparative biology and taxonomic classification.</title>
        <authorList>
            <person name="Goeker M."/>
        </authorList>
    </citation>
    <scope>NUCLEOTIDE SEQUENCE [LARGE SCALE GENOMIC DNA]</scope>
    <source>
        <strain evidence="6 7">DSM 102134</strain>
    </source>
</reference>
<evidence type="ECO:0000259" key="5">
    <source>
        <dbReference type="PROSITE" id="PS51078"/>
    </source>
</evidence>